<protein>
    <submittedName>
        <fullName evidence="1">Uncharacterized protein</fullName>
    </submittedName>
</protein>
<name>A0AAD7CBY4_9AGAR</name>
<reference evidence="1" key="1">
    <citation type="submission" date="2023-03" db="EMBL/GenBank/DDBJ databases">
        <title>Massive genome expansion in bonnet fungi (Mycena s.s.) driven by repeated elements and novel gene families across ecological guilds.</title>
        <authorList>
            <consortium name="Lawrence Berkeley National Laboratory"/>
            <person name="Harder C.B."/>
            <person name="Miyauchi S."/>
            <person name="Viragh M."/>
            <person name="Kuo A."/>
            <person name="Thoen E."/>
            <person name="Andreopoulos B."/>
            <person name="Lu D."/>
            <person name="Skrede I."/>
            <person name="Drula E."/>
            <person name="Henrissat B."/>
            <person name="Morin E."/>
            <person name="Kohler A."/>
            <person name="Barry K."/>
            <person name="LaButti K."/>
            <person name="Morin E."/>
            <person name="Salamov A."/>
            <person name="Lipzen A."/>
            <person name="Mereny Z."/>
            <person name="Hegedus B."/>
            <person name="Baldrian P."/>
            <person name="Stursova M."/>
            <person name="Weitz H."/>
            <person name="Taylor A."/>
            <person name="Grigoriev I.V."/>
            <person name="Nagy L.G."/>
            <person name="Martin F."/>
            <person name="Kauserud H."/>
        </authorList>
    </citation>
    <scope>NUCLEOTIDE SEQUENCE</scope>
    <source>
        <strain evidence="1">9284</strain>
    </source>
</reference>
<evidence type="ECO:0000313" key="1">
    <source>
        <dbReference type="EMBL" id="KAJ7643541.1"/>
    </source>
</evidence>
<evidence type="ECO:0000313" key="2">
    <source>
        <dbReference type="Proteomes" id="UP001221142"/>
    </source>
</evidence>
<accession>A0AAD7CBY4</accession>
<dbReference type="AlphaFoldDB" id="A0AAD7CBY4"/>
<dbReference type="EMBL" id="JARKIF010000003">
    <property type="protein sequence ID" value="KAJ7643541.1"/>
    <property type="molecule type" value="Genomic_DNA"/>
</dbReference>
<dbReference type="Gene3D" id="3.40.630.10">
    <property type="entry name" value="Zn peptidases"/>
    <property type="match status" value="1"/>
</dbReference>
<organism evidence="1 2">
    <name type="scientific">Roridomyces roridus</name>
    <dbReference type="NCBI Taxonomy" id="1738132"/>
    <lineage>
        <taxon>Eukaryota</taxon>
        <taxon>Fungi</taxon>
        <taxon>Dikarya</taxon>
        <taxon>Basidiomycota</taxon>
        <taxon>Agaricomycotina</taxon>
        <taxon>Agaricomycetes</taxon>
        <taxon>Agaricomycetidae</taxon>
        <taxon>Agaricales</taxon>
        <taxon>Marasmiineae</taxon>
        <taxon>Mycenaceae</taxon>
        <taxon>Roridomyces</taxon>
    </lineage>
</organism>
<comment type="caution">
    <text evidence="1">The sequence shown here is derived from an EMBL/GenBank/DDBJ whole genome shotgun (WGS) entry which is preliminary data.</text>
</comment>
<dbReference type="SUPFAM" id="SSF53187">
    <property type="entry name" value="Zn-dependent exopeptidases"/>
    <property type="match status" value="1"/>
</dbReference>
<gene>
    <name evidence="1" type="ORF">FB45DRAFT_735593</name>
</gene>
<keyword evidence="2" id="KW-1185">Reference proteome</keyword>
<proteinExistence type="predicted"/>
<dbReference type="Proteomes" id="UP001221142">
    <property type="component" value="Unassembled WGS sequence"/>
</dbReference>
<sequence length="172" mass="19215">MEGTDEQQWMTETEKLELKAQGRDFMDMCATLSTETPHLGSSPKQHFSYPPPNSTLVKPVFPHLSTAELKSNLWHFTSYNNRAWNSDTGKESSEWLFAKILTYAAELASEELKVVQHPFKEISIATHIDSLSYDNLSARAPGAGDDESGTVTILVAFRTDFSNWRAKLACAA</sequence>